<evidence type="ECO:0000313" key="2">
    <source>
        <dbReference type="Proteomes" id="UP000315295"/>
    </source>
</evidence>
<sequence>MGDGAATVSTTKGIEVTYEMGFGDFGDSGIWDLGILELGFVLVWEGIGRKRDFGVWVEKKRERKWRKVESWWLWRLVEMEG</sequence>
<evidence type="ECO:0000313" key="1">
    <source>
        <dbReference type="EMBL" id="TQE14348.1"/>
    </source>
</evidence>
<keyword evidence="2" id="KW-1185">Reference proteome</keyword>
<proteinExistence type="predicted"/>
<accession>A0A540NTI0</accession>
<name>A0A540NTI0_MALBA</name>
<protein>
    <submittedName>
        <fullName evidence="1">Uncharacterized protein</fullName>
    </submittedName>
</protein>
<reference evidence="1 2" key="1">
    <citation type="journal article" date="2019" name="G3 (Bethesda)">
        <title>Sequencing of a Wild Apple (Malus baccata) Genome Unravels the Differences Between Cultivated and Wild Apple Species Regarding Disease Resistance and Cold Tolerance.</title>
        <authorList>
            <person name="Chen X."/>
        </authorList>
    </citation>
    <scope>NUCLEOTIDE SEQUENCE [LARGE SCALE GENOMIC DNA]</scope>
    <source>
        <strain evidence="2">cv. Shandingzi</strain>
        <tissue evidence="1">Leaves</tissue>
    </source>
</reference>
<gene>
    <name evidence="1" type="ORF">C1H46_000267</name>
</gene>
<dbReference type="AlphaFoldDB" id="A0A540NTI0"/>
<dbReference type="Proteomes" id="UP000315295">
    <property type="component" value="Unassembled WGS sequence"/>
</dbReference>
<dbReference type="EMBL" id="VIEB01000005">
    <property type="protein sequence ID" value="TQE14348.1"/>
    <property type="molecule type" value="Genomic_DNA"/>
</dbReference>
<organism evidence="1 2">
    <name type="scientific">Malus baccata</name>
    <name type="common">Siberian crab apple</name>
    <name type="synonym">Pyrus baccata</name>
    <dbReference type="NCBI Taxonomy" id="106549"/>
    <lineage>
        <taxon>Eukaryota</taxon>
        <taxon>Viridiplantae</taxon>
        <taxon>Streptophyta</taxon>
        <taxon>Embryophyta</taxon>
        <taxon>Tracheophyta</taxon>
        <taxon>Spermatophyta</taxon>
        <taxon>Magnoliopsida</taxon>
        <taxon>eudicotyledons</taxon>
        <taxon>Gunneridae</taxon>
        <taxon>Pentapetalae</taxon>
        <taxon>rosids</taxon>
        <taxon>fabids</taxon>
        <taxon>Rosales</taxon>
        <taxon>Rosaceae</taxon>
        <taxon>Amygdaloideae</taxon>
        <taxon>Maleae</taxon>
        <taxon>Malus</taxon>
    </lineage>
</organism>
<comment type="caution">
    <text evidence="1">The sequence shown here is derived from an EMBL/GenBank/DDBJ whole genome shotgun (WGS) entry which is preliminary data.</text>
</comment>